<proteinExistence type="predicted"/>
<dbReference type="RefSeq" id="WP_207071638.1">
    <property type="nucleotide sequence ID" value="NZ_JAFLND010000003.1"/>
</dbReference>
<dbReference type="EMBL" id="JAFLND010000003">
    <property type="protein sequence ID" value="MBO0331249.1"/>
    <property type="molecule type" value="Genomic_DNA"/>
</dbReference>
<organism evidence="1 2">
    <name type="scientific">[Muricauda] lutisoli</name>
    <dbReference type="NCBI Taxonomy" id="2816035"/>
    <lineage>
        <taxon>Bacteria</taxon>
        <taxon>Pseudomonadati</taxon>
        <taxon>Bacteroidota</taxon>
        <taxon>Flavobacteriia</taxon>
        <taxon>Flavobacteriales</taxon>
        <taxon>Flavobacteriaceae</taxon>
        <taxon>Allomuricauda</taxon>
    </lineage>
</organism>
<evidence type="ECO:0000313" key="1">
    <source>
        <dbReference type="EMBL" id="MBO0331249.1"/>
    </source>
</evidence>
<name>A0ABS3EYB4_9FLAO</name>
<gene>
    <name evidence="1" type="ORF">J0X13_11850</name>
</gene>
<dbReference type="Proteomes" id="UP000664163">
    <property type="component" value="Unassembled WGS sequence"/>
</dbReference>
<reference evidence="1 2" key="1">
    <citation type="submission" date="2021-03" db="EMBL/GenBank/DDBJ databases">
        <title>Muricauda sp. CAU 1631 isolated from Incheon.</title>
        <authorList>
            <person name="Kim W."/>
        </authorList>
    </citation>
    <scope>NUCLEOTIDE SEQUENCE [LARGE SCALE GENOMIC DNA]</scope>
    <source>
        <strain evidence="1 2">CAU 1631</strain>
    </source>
</reference>
<protein>
    <submittedName>
        <fullName evidence="1">Uncharacterized protein</fullName>
    </submittedName>
</protein>
<sequence length="102" mass="11479">MLLSTNKVILKIDTVPALAYLPKFGKLGRNIPESSHMVTAILAEEKTPLTSYLELGCLRFDTSFEHTLEIDKNLEVENIEVPLMLMKSLTSSMLTENQLARE</sequence>
<keyword evidence="2" id="KW-1185">Reference proteome</keyword>
<comment type="caution">
    <text evidence="1">The sequence shown here is derived from an EMBL/GenBank/DDBJ whole genome shotgun (WGS) entry which is preliminary data.</text>
</comment>
<accession>A0ABS3EYB4</accession>
<evidence type="ECO:0000313" key="2">
    <source>
        <dbReference type="Proteomes" id="UP000664163"/>
    </source>
</evidence>